<reference evidence="2 3" key="1">
    <citation type="journal article" date="2019" name="Environ. Microbiol.">
        <title>Species interactions and distinct microbial communities in high Arctic permafrost affected cryosols are associated with the CH4 and CO2 gas fluxes.</title>
        <authorList>
            <person name="Altshuler I."/>
            <person name="Hamel J."/>
            <person name="Turney S."/>
            <person name="Magnuson E."/>
            <person name="Levesque R."/>
            <person name="Greer C."/>
            <person name="Whyte L.G."/>
        </authorList>
    </citation>
    <scope>NUCLEOTIDE SEQUENCE [LARGE SCALE GENOMIC DNA]</scope>
    <source>
        <strain evidence="2 3">S06.C</strain>
    </source>
</reference>
<gene>
    <name evidence="2" type="ORF">EAH82_08145</name>
</gene>
<accession>A0A502DTT1</accession>
<dbReference type="InterPro" id="IPR052729">
    <property type="entry name" value="Acyl/Acetyltrans_Enzymes"/>
</dbReference>
<feature type="domain" description="N-acetyltransferase" evidence="1">
    <location>
        <begin position="12"/>
        <end position="150"/>
    </location>
</feature>
<evidence type="ECO:0000313" key="3">
    <source>
        <dbReference type="Proteomes" id="UP000319212"/>
    </source>
</evidence>
<dbReference type="PANTHER" id="PTHR47237:SF2">
    <property type="entry name" value="BLL4206 PROTEIN"/>
    <property type="match status" value="1"/>
</dbReference>
<keyword evidence="2" id="KW-0808">Transferase</keyword>
<dbReference type="OrthoDB" id="9796171at2"/>
<name>A0A502DTT1_9BURK</name>
<dbReference type="PROSITE" id="PS51186">
    <property type="entry name" value="GNAT"/>
    <property type="match status" value="1"/>
</dbReference>
<dbReference type="AlphaFoldDB" id="A0A502DTT1"/>
<dbReference type="InterPro" id="IPR041496">
    <property type="entry name" value="YitH/HolE_GNAT"/>
</dbReference>
<dbReference type="GO" id="GO:0016747">
    <property type="term" value="F:acyltransferase activity, transferring groups other than amino-acyl groups"/>
    <property type="evidence" value="ECO:0007669"/>
    <property type="project" value="InterPro"/>
</dbReference>
<dbReference type="RefSeq" id="WP_140840594.1">
    <property type="nucleotide sequence ID" value="NZ_RCZI01000002.1"/>
</dbReference>
<evidence type="ECO:0000313" key="2">
    <source>
        <dbReference type="EMBL" id="TPG28753.1"/>
    </source>
</evidence>
<dbReference type="Pfam" id="PF18014">
    <property type="entry name" value="Acetyltransf_18"/>
    <property type="match status" value="1"/>
</dbReference>
<sequence>MASTDGALSADVAVEALGALDAHTLGMLGDLVAQSGWNQTRDDWALFAAHGTVHAVRDGSGRIVASGAVLPMGPRGAWISMILVDPALRGQGMGRAVFAHCLRQVQSADRVALLDATPAGEKLYARYGFVPLWRLTRWQRAGDASARRAPRSEPGPLDLLAALDAEALGLARPAVLAHLALRADSRVVRHSQGFAVVRAGRVARHVGPLIATHEAAAAVLLADIADSEPGPLFIDVPDDRPLLREQLAAAGFAPQRTFARMALGDAVPQGQTAFIHAIAGPEYG</sequence>
<dbReference type="Proteomes" id="UP000319212">
    <property type="component" value="Unassembled WGS sequence"/>
</dbReference>
<dbReference type="Gene3D" id="3.40.630.30">
    <property type="match status" value="1"/>
</dbReference>
<comment type="caution">
    <text evidence="2">The sequence shown here is derived from an EMBL/GenBank/DDBJ whole genome shotgun (WGS) entry which is preliminary data.</text>
</comment>
<dbReference type="SUPFAM" id="SSF55729">
    <property type="entry name" value="Acyl-CoA N-acyltransferases (Nat)"/>
    <property type="match status" value="1"/>
</dbReference>
<dbReference type="Gene3D" id="3.40.630.90">
    <property type="match status" value="1"/>
</dbReference>
<dbReference type="PANTHER" id="PTHR47237">
    <property type="entry name" value="SLL0310 PROTEIN"/>
    <property type="match status" value="1"/>
</dbReference>
<dbReference type="Pfam" id="PF13508">
    <property type="entry name" value="Acetyltransf_7"/>
    <property type="match status" value="1"/>
</dbReference>
<dbReference type="EMBL" id="RCZI01000002">
    <property type="protein sequence ID" value="TPG28753.1"/>
    <property type="molecule type" value="Genomic_DNA"/>
</dbReference>
<dbReference type="InterPro" id="IPR016181">
    <property type="entry name" value="Acyl_CoA_acyltransferase"/>
</dbReference>
<organism evidence="2 3">
    <name type="scientific">Variovorax guangxiensis</name>
    <dbReference type="NCBI Taxonomy" id="1775474"/>
    <lineage>
        <taxon>Bacteria</taxon>
        <taxon>Pseudomonadati</taxon>
        <taxon>Pseudomonadota</taxon>
        <taxon>Betaproteobacteria</taxon>
        <taxon>Burkholderiales</taxon>
        <taxon>Comamonadaceae</taxon>
        <taxon>Variovorax</taxon>
    </lineage>
</organism>
<dbReference type="CDD" id="cd04301">
    <property type="entry name" value="NAT_SF"/>
    <property type="match status" value="1"/>
</dbReference>
<dbReference type="InterPro" id="IPR000182">
    <property type="entry name" value="GNAT_dom"/>
</dbReference>
<protein>
    <submittedName>
        <fullName evidence="2">N-acetyltransferase</fullName>
    </submittedName>
</protein>
<evidence type="ECO:0000259" key="1">
    <source>
        <dbReference type="PROSITE" id="PS51186"/>
    </source>
</evidence>
<proteinExistence type="predicted"/>